<sequence>MTIFMDTNVILDWLLDREDTFAEEATTLFLAAEEHRLTIYISAGSVYTVTYVLHRAGKRGQKQREALQAFLHLVQVAGADKGTFLSASQLMTISDLEDGFQYQTALGNSAIQYFVTGNTKDFRLADQSQLPVITPAEMVNLL</sequence>
<dbReference type="OrthoDB" id="1148871at2"/>
<dbReference type="AlphaFoldDB" id="A0A286GXF8"/>
<evidence type="ECO:0000313" key="3">
    <source>
        <dbReference type="Proteomes" id="UP000219452"/>
    </source>
</evidence>
<feature type="domain" description="PIN" evidence="1">
    <location>
        <begin position="3"/>
        <end position="120"/>
    </location>
</feature>
<protein>
    <submittedName>
        <fullName evidence="2">PIN domain-containing protein</fullName>
    </submittedName>
</protein>
<dbReference type="Proteomes" id="UP000219452">
    <property type="component" value="Unassembled WGS sequence"/>
</dbReference>
<keyword evidence="3" id="KW-1185">Reference proteome</keyword>
<organism evidence="2 3">
    <name type="scientific">Spirosoma fluviale</name>
    <dbReference type="NCBI Taxonomy" id="1597977"/>
    <lineage>
        <taxon>Bacteria</taxon>
        <taxon>Pseudomonadati</taxon>
        <taxon>Bacteroidota</taxon>
        <taxon>Cytophagia</taxon>
        <taxon>Cytophagales</taxon>
        <taxon>Cytophagaceae</taxon>
        <taxon>Spirosoma</taxon>
    </lineage>
</organism>
<proteinExistence type="predicted"/>
<gene>
    <name evidence="2" type="ORF">SAMN06269250_0140</name>
</gene>
<evidence type="ECO:0000259" key="1">
    <source>
        <dbReference type="Pfam" id="PF13470"/>
    </source>
</evidence>
<dbReference type="Pfam" id="PF13470">
    <property type="entry name" value="PIN_3"/>
    <property type="match status" value="1"/>
</dbReference>
<accession>A0A286GXF8</accession>
<name>A0A286GXF8_9BACT</name>
<dbReference type="EMBL" id="OCNH01000010">
    <property type="protein sequence ID" value="SOD99744.1"/>
    <property type="molecule type" value="Genomic_DNA"/>
</dbReference>
<dbReference type="Gene3D" id="3.40.50.1010">
    <property type="entry name" value="5'-nuclease"/>
    <property type="match status" value="1"/>
</dbReference>
<reference evidence="3" key="1">
    <citation type="submission" date="2017-09" db="EMBL/GenBank/DDBJ databases">
        <authorList>
            <person name="Varghese N."/>
            <person name="Submissions S."/>
        </authorList>
    </citation>
    <scope>NUCLEOTIDE SEQUENCE [LARGE SCALE GENOMIC DNA]</scope>
    <source>
        <strain evidence="3">DSM 29961</strain>
    </source>
</reference>
<evidence type="ECO:0000313" key="2">
    <source>
        <dbReference type="EMBL" id="SOD99744.1"/>
    </source>
</evidence>
<dbReference type="InterPro" id="IPR029060">
    <property type="entry name" value="PIN-like_dom_sf"/>
</dbReference>
<dbReference type="SUPFAM" id="SSF88723">
    <property type="entry name" value="PIN domain-like"/>
    <property type="match status" value="1"/>
</dbReference>
<dbReference type="InterPro" id="IPR002716">
    <property type="entry name" value="PIN_dom"/>
</dbReference>